<dbReference type="InParanoid" id="A0A2K2BM90"/>
<protein>
    <submittedName>
        <fullName evidence="2">Uncharacterized protein</fullName>
    </submittedName>
</protein>
<organism evidence="2 3">
    <name type="scientific">Populus trichocarpa</name>
    <name type="common">Western balsam poplar</name>
    <name type="synonym">Populus balsamifera subsp. trichocarpa</name>
    <dbReference type="NCBI Taxonomy" id="3694"/>
    <lineage>
        <taxon>Eukaryota</taxon>
        <taxon>Viridiplantae</taxon>
        <taxon>Streptophyta</taxon>
        <taxon>Embryophyta</taxon>
        <taxon>Tracheophyta</taxon>
        <taxon>Spermatophyta</taxon>
        <taxon>Magnoliopsida</taxon>
        <taxon>eudicotyledons</taxon>
        <taxon>Gunneridae</taxon>
        <taxon>Pentapetalae</taxon>
        <taxon>rosids</taxon>
        <taxon>fabids</taxon>
        <taxon>Malpighiales</taxon>
        <taxon>Salicaceae</taxon>
        <taxon>Saliceae</taxon>
        <taxon>Populus</taxon>
    </lineage>
</organism>
<dbReference type="Proteomes" id="UP000006729">
    <property type="component" value="Chromosome 2"/>
</dbReference>
<evidence type="ECO:0000256" key="1">
    <source>
        <dbReference type="SAM" id="Phobius"/>
    </source>
</evidence>
<dbReference type="PANTHER" id="PTHR31286:SF168">
    <property type="entry name" value="DUF4283 DOMAIN-CONTAINING PROTEIN"/>
    <property type="match status" value="1"/>
</dbReference>
<accession>A0A2K2BM90</accession>
<dbReference type="InterPro" id="IPR040256">
    <property type="entry name" value="At4g02000-like"/>
</dbReference>
<gene>
    <name evidence="2" type="ORF">POPTR_002G212200</name>
</gene>
<keyword evidence="3" id="KW-1185">Reference proteome</keyword>
<evidence type="ECO:0000313" key="3">
    <source>
        <dbReference type="Proteomes" id="UP000006729"/>
    </source>
</evidence>
<dbReference type="PANTHER" id="PTHR31286">
    <property type="entry name" value="GLYCINE-RICH CELL WALL STRUCTURAL PROTEIN 1.8-LIKE"/>
    <property type="match status" value="1"/>
</dbReference>
<feature type="transmembrane region" description="Helical" evidence="1">
    <location>
        <begin position="371"/>
        <end position="395"/>
    </location>
</feature>
<keyword evidence="1" id="KW-0472">Membrane</keyword>
<dbReference type="AlphaFoldDB" id="A0A2K2BM90"/>
<evidence type="ECO:0000313" key="2">
    <source>
        <dbReference type="EMBL" id="PNT50884.1"/>
    </source>
</evidence>
<sequence length="396" mass="41502">MVKSKKKSLLLRDTHSLNRASPLPLGAPVLVPSYSPSPGSTSTALVEPDVGEVSLAKTLDSPTSNSIVTGTSSADGLNGNAHVVPPLVVERAADKPLVGGFSGGSVCGTSALPLPCSPSPSIPLSFIDANQAMAFAMSAPDKGPDLIHVPMTNNADSCDFGETRNIWKLCLIGYTNVTLNIHDSGWLVFIFSSEIDLVMIEVDLSADLLRFINISLPDGTTLKQRVLYEFLPKFCTHCCMPGHTISACKNTSNDTQDPPNLGKVKKTHVSPSAPSEEVAAVGATPANPPGILLDVGKRQKTLPMGAQSGQDILPPSNVVHVIVYQSEVEVPSQGLSMSRRPYMTRSKTLLGKQNPLSLPATPTSMDNSAGVAVLGVVVLGVAALVLFVHVSAGWVA</sequence>
<dbReference type="EMBL" id="CM009291">
    <property type="protein sequence ID" value="PNT50884.1"/>
    <property type="molecule type" value="Genomic_DNA"/>
</dbReference>
<name>A0A2K2BM90_POPTR</name>
<keyword evidence="1" id="KW-1133">Transmembrane helix</keyword>
<reference evidence="2 3" key="1">
    <citation type="journal article" date="2006" name="Science">
        <title>The genome of black cottonwood, Populus trichocarpa (Torr. &amp; Gray).</title>
        <authorList>
            <person name="Tuskan G.A."/>
            <person name="Difazio S."/>
            <person name="Jansson S."/>
            <person name="Bohlmann J."/>
            <person name="Grigoriev I."/>
            <person name="Hellsten U."/>
            <person name="Putnam N."/>
            <person name="Ralph S."/>
            <person name="Rombauts S."/>
            <person name="Salamov A."/>
            <person name="Schein J."/>
            <person name="Sterck L."/>
            <person name="Aerts A."/>
            <person name="Bhalerao R.R."/>
            <person name="Bhalerao R.P."/>
            <person name="Blaudez D."/>
            <person name="Boerjan W."/>
            <person name="Brun A."/>
            <person name="Brunner A."/>
            <person name="Busov V."/>
            <person name="Campbell M."/>
            <person name="Carlson J."/>
            <person name="Chalot M."/>
            <person name="Chapman J."/>
            <person name="Chen G.L."/>
            <person name="Cooper D."/>
            <person name="Coutinho P.M."/>
            <person name="Couturier J."/>
            <person name="Covert S."/>
            <person name="Cronk Q."/>
            <person name="Cunningham R."/>
            <person name="Davis J."/>
            <person name="Degroeve S."/>
            <person name="Dejardin A."/>
            <person name="Depamphilis C."/>
            <person name="Detter J."/>
            <person name="Dirks B."/>
            <person name="Dubchak I."/>
            <person name="Duplessis S."/>
            <person name="Ehlting J."/>
            <person name="Ellis B."/>
            <person name="Gendler K."/>
            <person name="Goodstein D."/>
            <person name="Gribskov M."/>
            <person name="Grimwood J."/>
            <person name="Groover A."/>
            <person name="Gunter L."/>
            <person name="Hamberger B."/>
            <person name="Heinze B."/>
            <person name="Helariutta Y."/>
            <person name="Henrissat B."/>
            <person name="Holligan D."/>
            <person name="Holt R."/>
            <person name="Huang W."/>
            <person name="Islam-Faridi N."/>
            <person name="Jones S."/>
            <person name="Jones-Rhoades M."/>
            <person name="Jorgensen R."/>
            <person name="Joshi C."/>
            <person name="Kangasjarvi J."/>
            <person name="Karlsson J."/>
            <person name="Kelleher C."/>
            <person name="Kirkpatrick R."/>
            <person name="Kirst M."/>
            <person name="Kohler A."/>
            <person name="Kalluri U."/>
            <person name="Larimer F."/>
            <person name="Leebens-Mack J."/>
            <person name="Leple J.C."/>
            <person name="Locascio P."/>
            <person name="Lou Y."/>
            <person name="Lucas S."/>
            <person name="Martin F."/>
            <person name="Montanini B."/>
            <person name="Napoli C."/>
            <person name="Nelson D.R."/>
            <person name="Nelson C."/>
            <person name="Nieminen K."/>
            <person name="Nilsson O."/>
            <person name="Pereda V."/>
            <person name="Peter G."/>
            <person name="Philippe R."/>
            <person name="Pilate G."/>
            <person name="Poliakov A."/>
            <person name="Razumovskaya J."/>
            <person name="Richardson P."/>
            <person name="Rinaldi C."/>
            <person name="Ritland K."/>
            <person name="Rouze P."/>
            <person name="Ryaboy D."/>
            <person name="Schmutz J."/>
            <person name="Schrader J."/>
            <person name="Segerman B."/>
            <person name="Shin H."/>
            <person name="Siddiqui A."/>
            <person name="Sterky F."/>
            <person name="Terry A."/>
            <person name="Tsai C.J."/>
            <person name="Uberbacher E."/>
            <person name="Unneberg P."/>
            <person name="Vahala J."/>
            <person name="Wall K."/>
            <person name="Wessler S."/>
            <person name="Yang G."/>
            <person name="Yin T."/>
            <person name="Douglas C."/>
            <person name="Marra M."/>
            <person name="Sandberg G."/>
            <person name="Van de Peer Y."/>
            <person name="Rokhsar D."/>
        </authorList>
    </citation>
    <scope>NUCLEOTIDE SEQUENCE [LARGE SCALE GENOMIC DNA]</scope>
    <source>
        <strain evidence="3">cv. Nisqually</strain>
    </source>
</reference>
<proteinExistence type="predicted"/>
<keyword evidence="1" id="KW-0812">Transmembrane</keyword>